<dbReference type="Proteomes" id="UP000010366">
    <property type="component" value="Chromosome"/>
</dbReference>
<proteinExistence type="predicted"/>
<dbReference type="HOGENOM" id="CLU_1445254_0_0_3"/>
<evidence type="ECO:0000313" key="3">
    <source>
        <dbReference type="Proteomes" id="UP000010366"/>
    </source>
</evidence>
<dbReference type="OrthoDB" id="41445at2"/>
<name>K9UE36_CHAP6</name>
<feature type="region of interest" description="Disordered" evidence="1">
    <location>
        <begin position="70"/>
        <end position="129"/>
    </location>
</feature>
<evidence type="ECO:0000256" key="1">
    <source>
        <dbReference type="SAM" id="MobiDB-lite"/>
    </source>
</evidence>
<sequence>MKKLILQRLLTIGGASLLILQIALFKAIATQKFTPLKTDRHFQNLPSELVLATTKYQSDARSGLLPKTLTARRMESGPGGGGSGAAVGRGRINTPSQSPKSSNIPGRNVYSSLNKSPDFPKGFRSAPNGTQKVEINHRELARELRKIEPRKWYKVYRNGYIGTNKVSVHYFESATRKVFNVKVKDGWS</sequence>
<organism evidence="2 3">
    <name type="scientific">Chamaesiphon minutus (strain ATCC 27169 / PCC 6605)</name>
    <dbReference type="NCBI Taxonomy" id="1173020"/>
    <lineage>
        <taxon>Bacteria</taxon>
        <taxon>Bacillati</taxon>
        <taxon>Cyanobacteriota</taxon>
        <taxon>Cyanophyceae</taxon>
        <taxon>Gomontiellales</taxon>
        <taxon>Chamaesiphonaceae</taxon>
        <taxon>Chamaesiphon</taxon>
    </lineage>
</organism>
<dbReference type="RefSeq" id="WP_015158867.1">
    <property type="nucleotide sequence ID" value="NC_019697.1"/>
</dbReference>
<gene>
    <name evidence="2" type="ORF">Cha6605_1532</name>
</gene>
<dbReference type="KEGG" id="cmp:Cha6605_1532"/>
<evidence type="ECO:0000313" key="2">
    <source>
        <dbReference type="EMBL" id="AFY92691.1"/>
    </source>
</evidence>
<feature type="compositionally biased region" description="Polar residues" evidence="1">
    <location>
        <begin position="93"/>
        <end position="115"/>
    </location>
</feature>
<reference evidence="2 3" key="1">
    <citation type="submission" date="2012-05" db="EMBL/GenBank/DDBJ databases">
        <title>Finished chromosome of genome of Chamaesiphon sp. PCC 6605.</title>
        <authorList>
            <consortium name="US DOE Joint Genome Institute"/>
            <person name="Gugger M."/>
            <person name="Coursin T."/>
            <person name="Rippka R."/>
            <person name="Tandeau De Marsac N."/>
            <person name="Huntemann M."/>
            <person name="Wei C.-L."/>
            <person name="Han J."/>
            <person name="Detter J.C."/>
            <person name="Han C."/>
            <person name="Tapia R."/>
            <person name="Chen A."/>
            <person name="Kyrpides N."/>
            <person name="Mavromatis K."/>
            <person name="Markowitz V."/>
            <person name="Szeto E."/>
            <person name="Ivanova N."/>
            <person name="Pagani I."/>
            <person name="Pati A."/>
            <person name="Goodwin L."/>
            <person name="Nordberg H.P."/>
            <person name="Cantor M.N."/>
            <person name="Hua S.X."/>
            <person name="Woyke T."/>
            <person name="Kerfeld C.A."/>
        </authorList>
    </citation>
    <scope>NUCLEOTIDE SEQUENCE [LARGE SCALE GENOMIC DNA]</scope>
    <source>
        <strain evidence="3">ATCC 27169 / PCC 6605</strain>
    </source>
</reference>
<keyword evidence="3" id="KW-1185">Reference proteome</keyword>
<dbReference type="EMBL" id="CP003600">
    <property type="protein sequence ID" value="AFY92691.1"/>
    <property type="molecule type" value="Genomic_DNA"/>
</dbReference>
<dbReference type="eggNOG" id="COG1372">
    <property type="taxonomic scope" value="Bacteria"/>
</dbReference>
<feature type="compositionally biased region" description="Gly residues" evidence="1">
    <location>
        <begin position="77"/>
        <end position="87"/>
    </location>
</feature>
<accession>K9UE36</accession>
<protein>
    <submittedName>
        <fullName evidence="2">Uncharacterized protein</fullName>
    </submittedName>
</protein>
<dbReference type="AlphaFoldDB" id="K9UE36"/>
<dbReference type="STRING" id="1173020.Cha6605_1532"/>